<dbReference type="Proteomes" id="UP000198926">
    <property type="component" value="Unassembled WGS sequence"/>
</dbReference>
<dbReference type="PROSITE" id="PS50995">
    <property type="entry name" value="HTH_MARR_2"/>
    <property type="match status" value="1"/>
</dbReference>
<dbReference type="OrthoDB" id="6400670at2"/>
<dbReference type="STRING" id="1123755.SAMN05444714_1973"/>
<dbReference type="Gene3D" id="1.10.10.10">
    <property type="entry name" value="Winged helix-like DNA-binding domain superfamily/Winged helix DNA-binding domain"/>
    <property type="match status" value="1"/>
</dbReference>
<name>A0A1I6MKV5_9RHOB</name>
<dbReference type="AlphaFoldDB" id="A0A1I6MKV5"/>
<dbReference type="RefSeq" id="WP_090207043.1">
    <property type="nucleotide sequence ID" value="NZ_FOZM01000001.1"/>
</dbReference>
<evidence type="ECO:0000313" key="2">
    <source>
        <dbReference type="EMBL" id="SFS16238.1"/>
    </source>
</evidence>
<dbReference type="PANTHER" id="PTHR33164:SF43">
    <property type="entry name" value="HTH-TYPE TRANSCRIPTIONAL REPRESSOR YETL"/>
    <property type="match status" value="1"/>
</dbReference>
<reference evidence="2 3" key="1">
    <citation type="submission" date="2016-10" db="EMBL/GenBank/DDBJ databases">
        <authorList>
            <person name="de Groot N.N."/>
        </authorList>
    </citation>
    <scope>NUCLEOTIDE SEQUENCE [LARGE SCALE GENOMIC DNA]</scope>
    <source>
        <strain evidence="2 3">DSM 29433</strain>
    </source>
</reference>
<sequence length="148" mass="16138">MDDNDLALFAVFNEIGIINQLSSTVFQSRLPDGLLVSHFSVLNHLARLGDGRTPLSIANAFQVPKTTMTHTLGALEKRRLIKMAPNPADGRSKVVVLTEAGQKAREDAIAAMTGPLHRLAEGVGRDALMDLLPRLAALREFLDDNRNI</sequence>
<dbReference type="InterPro" id="IPR036390">
    <property type="entry name" value="WH_DNA-bd_sf"/>
</dbReference>
<dbReference type="SMART" id="SM00347">
    <property type="entry name" value="HTH_MARR"/>
    <property type="match status" value="1"/>
</dbReference>
<dbReference type="InterPro" id="IPR039422">
    <property type="entry name" value="MarR/SlyA-like"/>
</dbReference>
<evidence type="ECO:0000313" key="3">
    <source>
        <dbReference type="Proteomes" id="UP000198926"/>
    </source>
</evidence>
<dbReference type="EMBL" id="FOZM01000001">
    <property type="protein sequence ID" value="SFS16238.1"/>
    <property type="molecule type" value="Genomic_DNA"/>
</dbReference>
<dbReference type="InterPro" id="IPR000835">
    <property type="entry name" value="HTH_MarR-typ"/>
</dbReference>
<protein>
    <submittedName>
        <fullName evidence="2">Transcriptional regulator, MarR family</fullName>
    </submittedName>
</protein>
<feature type="domain" description="HTH marR-type" evidence="1">
    <location>
        <begin position="1"/>
        <end position="137"/>
    </location>
</feature>
<organism evidence="2 3">
    <name type="scientific">Yoonia litorea</name>
    <dbReference type="NCBI Taxonomy" id="1123755"/>
    <lineage>
        <taxon>Bacteria</taxon>
        <taxon>Pseudomonadati</taxon>
        <taxon>Pseudomonadota</taxon>
        <taxon>Alphaproteobacteria</taxon>
        <taxon>Rhodobacterales</taxon>
        <taxon>Paracoccaceae</taxon>
        <taxon>Yoonia</taxon>
    </lineage>
</organism>
<gene>
    <name evidence="2" type="ORF">SAMN05444714_1973</name>
</gene>
<dbReference type="Pfam" id="PF12802">
    <property type="entry name" value="MarR_2"/>
    <property type="match status" value="1"/>
</dbReference>
<dbReference type="GO" id="GO:0006950">
    <property type="term" value="P:response to stress"/>
    <property type="evidence" value="ECO:0007669"/>
    <property type="project" value="TreeGrafter"/>
</dbReference>
<dbReference type="InterPro" id="IPR036388">
    <property type="entry name" value="WH-like_DNA-bd_sf"/>
</dbReference>
<keyword evidence="3" id="KW-1185">Reference proteome</keyword>
<dbReference type="GO" id="GO:0003700">
    <property type="term" value="F:DNA-binding transcription factor activity"/>
    <property type="evidence" value="ECO:0007669"/>
    <property type="project" value="InterPro"/>
</dbReference>
<dbReference type="SUPFAM" id="SSF46785">
    <property type="entry name" value="Winged helix' DNA-binding domain"/>
    <property type="match status" value="1"/>
</dbReference>
<accession>A0A1I6MKV5</accession>
<proteinExistence type="predicted"/>
<evidence type="ECO:0000259" key="1">
    <source>
        <dbReference type="PROSITE" id="PS50995"/>
    </source>
</evidence>
<dbReference type="PANTHER" id="PTHR33164">
    <property type="entry name" value="TRANSCRIPTIONAL REGULATOR, MARR FAMILY"/>
    <property type="match status" value="1"/>
</dbReference>